<proteinExistence type="predicted"/>
<protein>
    <submittedName>
        <fullName evidence="2">Uncharacterized protein</fullName>
    </submittedName>
</protein>
<keyword evidence="3" id="KW-1185">Reference proteome</keyword>
<reference evidence="2 3" key="1">
    <citation type="submission" date="2016-03" db="EMBL/GenBank/DDBJ databases">
        <title>Trachymyrmex septentrionalis WGS genome.</title>
        <authorList>
            <person name="Nygaard S."/>
            <person name="Hu H."/>
            <person name="Boomsma J."/>
            <person name="Zhang G."/>
        </authorList>
    </citation>
    <scope>NUCLEOTIDE SEQUENCE [LARGE SCALE GENOMIC DNA]</scope>
    <source>
        <strain evidence="2">Tsep2-gDNA-1</strain>
        <tissue evidence="2">Whole body</tissue>
    </source>
</reference>
<evidence type="ECO:0000313" key="3">
    <source>
        <dbReference type="Proteomes" id="UP000078541"/>
    </source>
</evidence>
<gene>
    <name evidence="2" type="ORF">ALC56_04598</name>
</gene>
<sequence>MREVKVCKYHLIAESCSWVVHRACNTSAGLSIAVVSNGRSVRVLQTISANLETCDTRKYVETILGPFRPVSHVTRRADTDDAPRDRRSKEEGNVSTCRCSYTMLSCRANGLS</sequence>
<organism evidence="2 3">
    <name type="scientific">Trachymyrmex septentrionalis</name>
    <dbReference type="NCBI Taxonomy" id="34720"/>
    <lineage>
        <taxon>Eukaryota</taxon>
        <taxon>Metazoa</taxon>
        <taxon>Ecdysozoa</taxon>
        <taxon>Arthropoda</taxon>
        <taxon>Hexapoda</taxon>
        <taxon>Insecta</taxon>
        <taxon>Pterygota</taxon>
        <taxon>Neoptera</taxon>
        <taxon>Endopterygota</taxon>
        <taxon>Hymenoptera</taxon>
        <taxon>Apocrita</taxon>
        <taxon>Aculeata</taxon>
        <taxon>Formicoidea</taxon>
        <taxon>Formicidae</taxon>
        <taxon>Myrmicinae</taxon>
        <taxon>Trachymyrmex</taxon>
    </lineage>
</organism>
<dbReference type="Proteomes" id="UP000078541">
    <property type="component" value="Unassembled WGS sequence"/>
</dbReference>
<dbReference type="AlphaFoldDB" id="A0A195FK10"/>
<name>A0A195FK10_9HYME</name>
<evidence type="ECO:0000256" key="1">
    <source>
        <dbReference type="SAM" id="MobiDB-lite"/>
    </source>
</evidence>
<accession>A0A195FK10</accession>
<feature type="compositionally biased region" description="Basic and acidic residues" evidence="1">
    <location>
        <begin position="75"/>
        <end position="92"/>
    </location>
</feature>
<dbReference type="EMBL" id="KQ981491">
    <property type="protein sequence ID" value="KYN41005.1"/>
    <property type="molecule type" value="Genomic_DNA"/>
</dbReference>
<evidence type="ECO:0000313" key="2">
    <source>
        <dbReference type="EMBL" id="KYN41005.1"/>
    </source>
</evidence>
<feature type="region of interest" description="Disordered" evidence="1">
    <location>
        <begin position="74"/>
        <end position="95"/>
    </location>
</feature>